<name>A0ACA9K1C1_9GLOM</name>
<proteinExistence type="predicted"/>
<comment type="caution">
    <text evidence="1">The sequence shown here is derived from an EMBL/GenBank/DDBJ whole genome shotgun (WGS) entry which is preliminary data.</text>
</comment>
<reference evidence="1" key="1">
    <citation type="submission" date="2021-06" db="EMBL/GenBank/DDBJ databases">
        <authorList>
            <person name="Kallberg Y."/>
            <person name="Tangrot J."/>
            <person name="Rosling A."/>
        </authorList>
    </citation>
    <scope>NUCLEOTIDE SEQUENCE</scope>
    <source>
        <strain evidence="1">28 12/20/2015</strain>
    </source>
</reference>
<dbReference type="EMBL" id="CAJVPW010000205">
    <property type="protein sequence ID" value="CAG8446476.1"/>
    <property type="molecule type" value="Genomic_DNA"/>
</dbReference>
<evidence type="ECO:0000313" key="1">
    <source>
        <dbReference type="EMBL" id="CAG8446476.1"/>
    </source>
</evidence>
<gene>
    <name evidence="1" type="ORF">SPELUC_LOCUS532</name>
</gene>
<organism evidence="1 2">
    <name type="scientific">Cetraspora pellucida</name>
    <dbReference type="NCBI Taxonomy" id="1433469"/>
    <lineage>
        <taxon>Eukaryota</taxon>
        <taxon>Fungi</taxon>
        <taxon>Fungi incertae sedis</taxon>
        <taxon>Mucoromycota</taxon>
        <taxon>Glomeromycotina</taxon>
        <taxon>Glomeromycetes</taxon>
        <taxon>Diversisporales</taxon>
        <taxon>Gigasporaceae</taxon>
        <taxon>Cetraspora</taxon>
    </lineage>
</organism>
<sequence length="127" mass="13976">MDTATAIFTPEDGDPTQSLTGQFNFAQITPTKVHVSGQLTSGMFDKDINNYKFWIADNLGLLLYELSEGFIKNNEGWNINSNGGTSILQSDFEKGFSVKGTYGIINLKLYISLTDKILGSAQIKEIV</sequence>
<dbReference type="Proteomes" id="UP000789366">
    <property type="component" value="Unassembled WGS sequence"/>
</dbReference>
<protein>
    <submittedName>
        <fullName evidence="1">9025_t:CDS:1</fullName>
    </submittedName>
</protein>
<evidence type="ECO:0000313" key="2">
    <source>
        <dbReference type="Proteomes" id="UP000789366"/>
    </source>
</evidence>
<accession>A0ACA9K1C1</accession>
<keyword evidence="2" id="KW-1185">Reference proteome</keyword>